<evidence type="ECO:0000256" key="1">
    <source>
        <dbReference type="SAM" id="Phobius"/>
    </source>
</evidence>
<sequence>MTNESTQPKIVGKLLELLKKLWLQLVALYHPDNLKKQGTKRSVILITLTILFPFILIGWWWSTEPNLFDVQAIAQRQATQHNEQIVTGYITTYTLITIANTLLDKSGGYLSNDIIPPSIFMDDMPNWEFGVLQQVREFTKVLRNDISRSKTQSLEDPDLAKAEPKFNADNQSWFWSSETQYQEGIEFLTRYLRRLADPQNNTAQFLTRTDNLRDWLEVVVKRLGGLSQQLSASVGQLRMNTDLAGDINQATSSSAELQVKTPWSEIDDVFYQARGTCWALIHLLQAIEIDFKNVLEKRNAIVMLQQIIRELEMTQKAVWSPMILNNSGFGLFANHSLVLSSYISRANIGIIELYNLL</sequence>
<dbReference type="Pfam" id="PF10095">
    <property type="entry name" value="DUF2333"/>
    <property type="match status" value="1"/>
</dbReference>
<dbReference type="HOGENOM" id="CLU_857250_0_0_6"/>
<keyword evidence="1" id="KW-1133">Transmembrane helix</keyword>
<evidence type="ECO:0000313" key="2">
    <source>
        <dbReference type="EMBL" id="BAP56966.1"/>
    </source>
</evidence>
<name>A0A090BVJ5_9GAMM</name>
<gene>
    <name evidence="2" type="ORF">THII_2669</name>
</gene>
<reference evidence="2" key="1">
    <citation type="journal article" date="2014" name="ISME J.">
        <title>Ecophysiology of Thioploca ingrica as revealed by the complete genome sequence supplemented with proteomic evidence.</title>
        <authorList>
            <person name="Kojima H."/>
            <person name="Ogura Y."/>
            <person name="Yamamoto N."/>
            <person name="Togashi T."/>
            <person name="Mori H."/>
            <person name="Watanabe T."/>
            <person name="Nemoto F."/>
            <person name="Kurokawa K."/>
            <person name="Hayashi T."/>
            <person name="Fukui M."/>
        </authorList>
    </citation>
    <scope>NUCLEOTIDE SEQUENCE [LARGE SCALE GENOMIC DNA]</scope>
</reference>
<dbReference type="PIRSF" id="PIRSF029693">
    <property type="entry name" value="UCP029693"/>
    <property type="match status" value="1"/>
</dbReference>
<protein>
    <recommendedName>
        <fullName evidence="4">DUF2333 domain-containing protein</fullName>
    </recommendedName>
</protein>
<dbReference type="InterPro" id="IPR016936">
    <property type="entry name" value="UCP029693"/>
</dbReference>
<proteinExistence type="predicted"/>
<dbReference type="EMBL" id="AP014633">
    <property type="protein sequence ID" value="BAP56966.1"/>
    <property type="molecule type" value="Genomic_DNA"/>
</dbReference>
<evidence type="ECO:0000313" key="3">
    <source>
        <dbReference type="Proteomes" id="UP000031623"/>
    </source>
</evidence>
<dbReference type="KEGG" id="tig:THII_2669"/>
<keyword evidence="1" id="KW-0812">Transmembrane</keyword>
<keyword evidence="3" id="KW-1185">Reference proteome</keyword>
<organism evidence="2 3">
    <name type="scientific">Thioploca ingrica</name>
    <dbReference type="NCBI Taxonomy" id="40754"/>
    <lineage>
        <taxon>Bacteria</taxon>
        <taxon>Pseudomonadati</taxon>
        <taxon>Pseudomonadota</taxon>
        <taxon>Gammaproteobacteria</taxon>
        <taxon>Thiotrichales</taxon>
        <taxon>Thiotrichaceae</taxon>
        <taxon>Thioploca</taxon>
    </lineage>
</organism>
<evidence type="ECO:0008006" key="4">
    <source>
        <dbReference type="Google" id="ProtNLM"/>
    </source>
</evidence>
<dbReference type="Proteomes" id="UP000031623">
    <property type="component" value="Chromosome"/>
</dbReference>
<feature type="transmembrane region" description="Helical" evidence="1">
    <location>
        <begin position="43"/>
        <end position="61"/>
    </location>
</feature>
<dbReference type="AlphaFoldDB" id="A0A090BVJ5"/>
<dbReference type="STRING" id="40754.THII_2669"/>
<keyword evidence="1" id="KW-0472">Membrane</keyword>
<accession>A0A090BVJ5</accession>